<gene>
    <name evidence="7" type="ORF">Theos_2289</name>
</gene>
<dbReference type="RefSeq" id="WP_015065275.1">
    <property type="nucleotide sequence ID" value="NC_019387.1"/>
</dbReference>
<feature type="domain" description="HTH lacI-type" evidence="5">
    <location>
        <begin position="6"/>
        <end position="60"/>
    </location>
</feature>
<accession>K7QYZ4</accession>
<dbReference type="PATRIC" id="fig|751945.3.peg.2230"/>
<feature type="domain" description="HTH cro/C1-type" evidence="6">
    <location>
        <begin position="7"/>
        <end position="54"/>
    </location>
</feature>
<evidence type="ECO:0000256" key="2">
    <source>
        <dbReference type="ARBA" id="ARBA00023015"/>
    </source>
</evidence>
<evidence type="ECO:0000313" key="7">
    <source>
        <dbReference type="EMBL" id="AFV77278.1"/>
    </source>
</evidence>
<dbReference type="EMBL" id="CP003250">
    <property type="protein sequence ID" value="AFV77278.1"/>
    <property type="molecule type" value="Genomic_DNA"/>
</dbReference>
<keyword evidence="7" id="KW-0614">Plasmid</keyword>
<dbReference type="InterPro" id="IPR028082">
    <property type="entry name" value="Peripla_BP_I"/>
</dbReference>
<dbReference type="Proteomes" id="UP000000211">
    <property type="component" value="Plasmid pTHEOS01"/>
</dbReference>
<dbReference type="GO" id="GO:0003700">
    <property type="term" value="F:DNA-binding transcription factor activity"/>
    <property type="evidence" value="ECO:0007669"/>
    <property type="project" value="TreeGrafter"/>
</dbReference>
<keyword evidence="3" id="KW-0238">DNA-binding</keyword>
<evidence type="ECO:0000256" key="1">
    <source>
        <dbReference type="ARBA" id="ARBA00022491"/>
    </source>
</evidence>
<dbReference type="Gene3D" id="1.10.260.40">
    <property type="entry name" value="lambda repressor-like DNA-binding domains"/>
    <property type="match status" value="1"/>
</dbReference>
<dbReference type="Pfam" id="PF00356">
    <property type="entry name" value="LacI"/>
    <property type="match status" value="1"/>
</dbReference>
<keyword evidence="8" id="KW-1185">Reference proteome</keyword>
<dbReference type="Gene3D" id="3.40.50.2300">
    <property type="match status" value="2"/>
</dbReference>
<sequence length="329" mass="35690">MTKARPTIEEVARRAGVSPATVSRVLNGTARVSREKVRVVLEAVEALGYTPSPLAQSLARGRSYALGILLPDFESPFYSPILQALAHRLEATPFRPVAVPGHWSLARELEALDFLKAQRVEALILLGATVDGAPLEALGVPVVAFGERVGERVFSLLLDNREAAYRATRYLLAKGHTRIAHVSSHRGHADIRERLLGYRRAMREAGLEARVVYGDLTEAGGYRAGKELFARFPDTTAVFAANDQTAIGLRLFLYEAGLSVPEDVSLVGFDDIPLAAYQTPPLTTVRQPARAIGEVLAEAALAVLEGREPLLPKLELFLVERRSVGEVGG</sequence>
<evidence type="ECO:0000313" key="8">
    <source>
        <dbReference type="Proteomes" id="UP000000211"/>
    </source>
</evidence>
<reference evidence="7 8" key="1">
    <citation type="journal article" date="2013" name="Genome Announc.">
        <title>Whole Genome Sequencing of Thermus oshimai JL-2 and Thermus thermophilus JL-18, Incomplete Denitrifiers from the United States Great Basin.</title>
        <authorList>
            <person name="Murugapiran S.K."/>
            <person name="Huntemann M."/>
            <person name="Wei C.L."/>
            <person name="Han J."/>
            <person name="Detter J.C."/>
            <person name="Han C.S."/>
            <person name="Erkkila T.H."/>
            <person name="Teshima H."/>
            <person name="Chen A."/>
            <person name="Kyrpides N."/>
            <person name="Mavrommatis K."/>
            <person name="Markowitz V."/>
            <person name="Szeto E."/>
            <person name="Ivanova N."/>
            <person name="Pagani I."/>
            <person name="Lam J."/>
            <person name="McDonald A.I."/>
            <person name="Dodsworth J.A."/>
            <person name="Pati A."/>
            <person name="Goodwin L."/>
            <person name="Peters L."/>
            <person name="Pitluck S."/>
            <person name="Woyke T."/>
            <person name="Hedlund B.P."/>
        </authorList>
    </citation>
    <scope>NUCLEOTIDE SEQUENCE</scope>
    <source>
        <strain evidence="7 8">JL-2</strain>
        <plasmid evidence="7">pTHEOS01</plasmid>
    </source>
</reference>
<dbReference type="AlphaFoldDB" id="K7QYZ4"/>
<dbReference type="OrthoDB" id="308642at2"/>
<dbReference type="PANTHER" id="PTHR30146">
    <property type="entry name" value="LACI-RELATED TRANSCRIPTIONAL REPRESSOR"/>
    <property type="match status" value="1"/>
</dbReference>
<dbReference type="InterPro" id="IPR010982">
    <property type="entry name" value="Lambda_DNA-bd_dom_sf"/>
</dbReference>
<dbReference type="GO" id="GO:0000976">
    <property type="term" value="F:transcription cis-regulatory region binding"/>
    <property type="evidence" value="ECO:0007669"/>
    <property type="project" value="TreeGrafter"/>
</dbReference>
<keyword evidence="1" id="KW-0678">Repressor</keyword>
<dbReference type="PRINTS" id="PR00036">
    <property type="entry name" value="HTHLACI"/>
</dbReference>
<dbReference type="PROSITE" id="PS00356">
    <property type="entry name" value="HTH_LACI_1"/>
    <property type="match status" value="1"/>
</dbReference>
<organism evidence="7 8">
    <name type="scientific">Thermus oshimai JL-2</name>
    <dbReference type="NCBI Taxonomy" id="751945"/>
    <lineage>
        <taxon>Bacteria</taxon>
        <taxon>Thermotogati</taxon>
        <taxon>Deinococcota</taxon>
        <taxon>Deinococci</taxon>
        <taxon>Thermales</taxon>
        <taxon>Thermaceae</taxon>
        <taxon>Thermus</taxon>
    </lineage>
</organism>
<dbReference type="PROSITE" id="PS50943">
    <property type="entry name" value="HTH_CROC1"/>
    <property type="match status" value="1"/>
</dbReference>
<dbReference type="HOGENOM" id="CLU_037628_6_1_0"/>
<dbReference type="Pfam" id="PF13377">
    <property type="entry name" value="Peripla_BP_3"/>
    <property type="match status" value="1"/>
</dbReference>
<dbReference type="SUPFAM" id="SSF53822">
    <property type="entry name" value="Periplasmic binding protein-like I"/>
    <property type="match status" value="1"/>
</dbReference>
<dbReference type="PROSITE" id="PS50932">
    <property type="entry name" value="HTH_LACI_2"/>
    <property type="match status" value="1"/>
</dbReference>
<dbReference type="SMART" id="SM00354">
    <property type="entry name" value="HTH_LACI"/>
    <property type="match status" value="1"/>
</dbReference>
<protein>
    <submittedName>
        <fullName evidence="7">Transcriptional regulator</fullName>
    </submittedName>
</protein>
<evidence type="ECO:0000259" key="5">
    <source>
        <dbReference type="PROSITE" id="PS50932"/>
    </source>
</evidence>
<evidence type="ECO:0000256" key="3">
    <source>
        <dbReference type="ARBA" id="ARBA00023125"/>
    </source>
</evidence>
<dbReference type="SUPFAM" id="SSF47413">
    <property type="entry name" value="lambda repressor-like DNA-binding domains"/>
    <property type="match status" value="1"/>
</dbReference>
<dbReference type="PANTHER" id="PTHR30146:SF148">
    <property type="entry name" value="HTH-TYPE TRANSCRIPTIONAL REPRESSOR PURR-RELATED"/>
    <property type="match status" value="1"/>
</dbReference>
<dbReference type="InterPro" id="IPR001387">
    <property type="entry name" value="Cro/C1-type_HTH"/>
</dbReference>
<geneLocation type="plasmid" evidence="7 8">
    <name>pTHEOS01</name>
</geneLocation>
<keyword evidence="2" id="KW-0805">Transcription regulation</keyword>
<name>K7QYZ4_THEOS</name>
<dbReference type="KEGG" id="tos:Theos_2289"/>
<dbReference type="CDD" id="cd01392">
    <property type="entry name" value="HTH_LacI"/>
    <property type="match status" value="1"/>
</dbReference>
<proteinExistence type="predicted"/>
<evidence type="ECO:0000256" key="4">
    <source>
        <dbReference type="ARBA" id="ARBA00023163"/>
    </source>
</evidence>
<keyword evidence="4" id="KW-0804">Transcription</keyword>
<evidence type="ECO:0000259" key="6">
    <source>
        <dbReference type="PROSITE" id="PS50943"/>
    </source>
</evidence>
<dbReference type="InterPro" id="IPR046335">
    <property type="entry name" value="LacI/GalR-like_sensor"/>
</dbReference>
<dbReference type="InterPro" id="IPR000843">
    <property type="entry name" value="HTH_LacI"/>
</dbReference>